<name>A0A5J4USF1_9EUKA</name>
<evidence type="ECO:0000313" key="3">
    <source>
        <dbReference type="Proteomes" id="UP000324800"/>
    </source>
</evidence>
<feature type="compositionally biased region" description="Basic residues" evidence="1">
    <location>
        <begin position="478"/>
        <end position="489"/>
    </location>
</feature>
<reference evidence="2 3" key="1">
    <citation type="submission" date="2019-03" db="EMBL/GenBank/DDBJ databases">
        <title>Single cell metagenomics reveals metabolic interactions within the superorganism composed of flagellate Streblomastix strix and complex community of Bacteroidetes bacteria on its surface.</title>
        <authorList>
            <person name="Treitli S.C."/>
            <person name="Kolisko M."/>
            <person name="Husnik F."/>
            <person name="Keeling P."/>
            <person name="Hampl V."/>
        </authorList>
    </citation>
    <scope>NUCLEOTIDE SEQUENCE [LARGE SCALE GENOMIC DNA]</scope>
    <source>
        <strain evidence="2">ST1C</strain>
    </source>
</reference>
<protein>
    <submittedName>
        <fullName evidence="2">Uncharacterized protein</fullName>
    </submittedName>
</protein>
<feature type="compositionally biased region" description="Basic and acidic residues" evidence="1">
    <location>
        <begin position="577"/>
        <end position="604"/>
    </location>
</feature>
<feature type="compositionally biased region" description="Basic residues" evidence="1">
    <location>
        <begin position="373"/>
        <end position="387"/>
    </location>
</feature>
<evidence type="ECO:0000256" key="1">
    <source>
        <dbReference type="SAM" id="MobiDB-lite"/>
    </source>
</evidence>
<feature type="compositionally biased region" description="Polar residues" evidence="1">
    <location>
        <begin position="204"/>
        <end position="229"/>
    </location>
</feature>
<evidence type="ECO:0000313" key="2">
    <source>
        <dbReference type="EMBL" id="KAA6373060.1"/>
    </source>
</evidence>
<gene>
    <name evidence="2" type="ORF">EZS28_031413</name>
</gene>
<feature type="compositionally biased region" description="Basic and acidic residues" evidence="1">
    <location>
        <begin position="490"/>
        <end position="509"/>
    </location>
</feature>
<proteinExistence type="predicted"/>
<feature type="region of interest" description="Disordered" evidence="1">
    <location>
        <begin position="1"/>
        <end position="30"/>
    </location>
</feature>
<feature type="compositionally biased region" description="Basic residues" evidence="1">
    <location>
        <begin position="295"/>
        <end position="304"/>
    </location>
</feature>
<feature type="compositionally biased region" description="Basic and acidic residues" evidence="1">
    <location>
        <begin position="388"/>
        <end position="405"/>
    </location>
</feature>
<dbReference type="AlphaFoldDB" id="A0A5J4USF1"/>
<accession>A0A5J4USF1</accession>
<feature type="region of interest" description="Disordered" evidence="1">
    <location>
        <begin position="181"/>
        <end position="229"/>
    </location>
</feature>
<feature type="compositionally biased region" description="Low complexity" evidence="1">
    <location>
        <begin position="139"/>
        <end position="159"/>
    </location>
</feature>
<feature type="compositionally biased region" description="Polar residues" evidence="1">
    <location>
        <begin position="443"/>
        <end position="458"/>
    </location>
</feature>
<feature type="compositionally biased region" description="Basic and acidic residues" evidence="1">
    <location>
        <begin position="538"/>
        <end position="547"/>
    </location>
</feature>
<comment type="caution">
    <text evidence="2">The sequence shown here is derived from an EMBL/GenBank/DDBJ whole genome shotgun (WGS) entry which is preliminary data.</text>
</comment>
<feature type="compositionally biased region" description="Polar residues" evidence="1">
    <location>
        <begin position="605"/>
        <end position="616"/>
    </location>
</feature>
<organism evidence="2 3">
    <name type="scientific">Streblomastix strix</name>
    <dbReference type="NCBI Taxonomy" id="222440"/>
    <lineage>
        <taxon>Eukaryota</taxon>
        <taxon>Metamonada</taxon>
        <taxon>Preaxostyla</taxon>
        <taxon>Oxymonadida</taxon>
        <taxon>Streblomastigidae</taxon>
        <taxon>Streblomastix</taxon>
    </lineage>
</organism>
<dbReference type="EMBL" id="SNRW01013051">
    <property type="protein sequence ID" value="KAA6373060.1"/>
    <property type="molecule type" value="Genomic_DNA"/>
</dbReference>
<dbReference type="Proteomes" id="UP000324800">
    <property type="component" value="Unassembled WGS sequence"/>
</dbReference>
<feature type="compositionally biased region" description="Basic and acidic residues" evidence="1">
    <location>
        <begin position="331"/>
        <end position="366"/>
    </location>
</feature>
<feature type="region of interest" description="Disordered" evidence="1">
    <location>
        <begin position="139"/>
        <end position="167"/>
    </location>
</feature>
<feature type="region of interest" description="Disordered" evidence="1">
    <location>
        <begin position="280"/>
        <end position="622"/>
    </location>
</feature>
<sequence>MSNQAQLSERSYASTVTSSMDMNQPSSPKIQYSHTEPFNQHVEHAFDVKGQHPHSRIKIYSQLSNISEEEMNSPVLDNSQTLHIPVAKKQSQVQIDYHLNIPEQDQQALSDGTITPARSTFSPMFDKQSIQPKKLDQNKLLQQQQNHPQSTITQISTSSNQESKMNQPDIKNIQSTQAINSSNTNTEQQNKNQKFQPPKLKRLSTFSMPSQYEKQKQEQLSAEQQGKDNNQLIDFELRIGKKLSPISSPSEKKKLIIPENVKNQLLMQFMLNQQDLSSDSGQYVESEDEVTHQRGSSKKSKKFQINKSKLQQLPPKDEEGAKEKHKKKHSIERIKDQADSKDSTDEDYYKRRSEEKLSDQEGKSDSLKQSPRIVKKKKKGTKKKRHKIIQDQKLDDKEENNENKNNEISIEESPQNNAVVSITPEKQQKPSNLRVRVPHHFMNANSRTAQESPVSGSVSDGDKDNQDSKEEDFDERNRRSHTLKRHQRRQRADEIVKKEQAAGRRWKEDEMVENEADYNKDMEDNIALGLESSQDNFRSNDEQDKVLRQPIHNQQENSTLHRKTQHNQSHSKILHKVNSEEKTKTPEKQQNRNKLNDQIDRSSSRSDMQSVENIGTTKEDQK</sequence>
<feature type="compositionally biased region" description="Low complexity" evidence="1">
    <location>
        <begin position="181"/>
        <end position="198"/>
    </location>
</feature>